<dbReference type="InterPro" id="IPR029058">
    <property type="entry name" value="AB_hydrolase_fold"/>
</dbReference>
<dbReference type="PANTHER" id="PTHR31828">
    <property type="entry name" value="PHOSPHOLIPASE A1-IIGAMMA"/>
    <property type="match status" value="1"/>
</dbReference>
<dbReference type="EC" id="3.1.1.-" evidence="6"/>
<keyword evidence="5 6" id="KW-0443">Lipid metabolism</keyword>
<dbReference type="InterPro" id="IPR033556">
    <property type="entry name" value="PLA"/>
</dbReference>
<evidence type="ECO:0000259" key="7">
    <source>
        <dbReference type="Pfam" id="PF01764"/>
    </source>
</evidence>
<keyword evidence="4 6" id="KW-0442">Lipid degradation</keyword>
<dbReference type="SMR" id="A0A1D6NHH3"/>
<gene>
    <name evidence="8" type="ORF">ZEAMMB73_Zm00001d044052</name>
</gene>
<dbReference type="GO" id="GO:0008970">
    <property type="term" value="F:phospholipase A1 activity"/>
    <property type="evidence" value="ECO:0007669"/>
    <property type="project" value="UniProtKB-UniRule"/>
</dbReference>
<evidence type="ECO:0000256" key="1">
    <source>
        <dbReference type="ARBA" id="ARBA00003523"/>
    </source>
</evidence>
<evidence type="ECO:0000313" key="8">
    <source>
        <dbReference type="EMBL" id="ONM39833.1"/>
    </source>
</evidence>
<dbReference type="InterPro" id="IPR002921">
    <property type="entry name" value="Fungal_lipase-type"/>
</dbReference>
<dbReference type="OMA" id="WKLLDHE"/>
<evidence type="ECO:0000256" key="6">
    <source>
        <dbReference type="RuleBase" id="RU367093"/>
    </source>
</evidence>
<comment type="similarity">
    <text evidence="2 6">Belongs to the AB hydrolase superfamily. Lipase family.</text>
</comment>
<proteinExistence type="inferred from homology"/>
<keyword evidence="3 6" id="KW-0378">Hydrolase</keyword>
<sequence length="342" mass="38344">MSLIRGMGNVAKRWKELNGLNYWKGLVDPLDLDLRRNIINYGELSQATYTGLNRERRSRYAGSCLFNRRDFLSRVDVSNPNLYEITKFIYAMCTVSLPDGFMVKSLSKAAWSRQSNWMGFVAVATDEGKELLGRRDVVVAWRGTIRMVLNEVKRIQDLYKPEETSITITGHSLGAALATINATDIVSNGYNRSCCPVSAFVFGSPRVGNLDFQKAFDSAADLRLLRVRNSPDVVPKWPKLGYSDVGTELMIDTGESPYLKAPGNPLTWHDMECYMHGVAGAQGSSGGFELLVDRDVALVNKHEDALRNEFAVPPSWWVVQNKGMVKGKDGRWHLADHEEDDD</sequence>
<dbReference type="GO" id="GO:0016042">
    <property type="term" value="P:lipid catabolic process"/>
    <property type="evidence" value="ECO:0007669"/>
    <property type="project" value="UniProtKB-UniRule"/>
</dbReference>
<dbReference type="PANTHER" id="PTHR31828:SF6">
    <property type="entry name" value="PHOSPHOLIPASE A1-II 1"/>
    <property type="match status" value="1"/>
</dbReference>
<reference evidence="8" key="1">
    <citation type="submission" date="2015-12" db="EMBL/GenBank/DDBJ databases">
        <title>Update maize B73 reference genome by single molecule sequencing technologies.</title>
        <authorList>
            <consortium name="Maize Genome Sequencing Project"/>
            <person name="Ware D."/>
        </authorList>
    </citation>
    <scope>NUCLEOTIDE SEQUENCE [LARGE SCALE GENOMIC DNA]</scope>
    <source>
        <tissue evidence="8">Seedling</tissue>
    </source>
</reference>
<dbReference type="SUPFAM" id="SSF53474">
    <property type="entry name" value="alpha/beta-Hydrolases"/>
    <property type="match status" value="1"/>
</dbReference>
<evidence type="ECO:0000256" key="4">
    <source>
        <dbReference type="ARBA" id="ARBA00022963"/>
    </source>
</evidence>
<evidence type="ECO:0000256" key="2">
    <source>
        <dbReference type="ARBA" id="ARBA00010701"/>
    </source>
</evidence>
<dbReference type="ExpressionAtlas" id="A0A1D6NHH3">
    <property type="expression patterns" value="baseline and differential"/>
</dbReference>
<accession>A0A1D6NHH3</accession>
<dbReference type="Pfam" id="PF01764">
    <property type="entry name" value="Lipase_3"/>
    <property type="match status" value="1"/>
</dbReference>
<dbReference type="Gene3D" id="3.40.50.1820">
    <property type="entry name" value="alpha/beta hydrolase"/>
    <property type="match status" value="2"/>
</dbReference>
<protein>
    <recommendedName>
        <fullName evidence="6">Phospholipase A1</fullName>
        <ecNumber evidence="6">3.1.1.-</ecNumber>
    </recommendedName>
</protein>
<dbReference type="STRING" id="4577.A0A1D6NHH3"/>
<dbReference type="InParanoid" id="A0A1D6NHH3"/>
<dbReference type="EMBL" id="CM007649">
    <property type="protein sequence ID" value="ONM39833.1"/>
    <property type="molecule type" value="Genomic_DNA"/>
</dbReference>
<dbReference type="AlphaFoldDB" id="A0A1D6NHH3"/>
<name>A0A1D6NHH3_MAIZE</name>
<evidence type="ECO:0000256" key="3">
    <source>
        <dbReference type="ARBA" id="ARBA00022801"/>
    </source>
</evidence>
<feature type="domain" description="Fungal lipase-type" evidence="7">
    <location>
        <begin position="140"/>
        <end position="239"/>
    </location>
</feature>
<comment type="function">
    <text evidence="1 6">Acylhydrolase that catalyzes the hydrolysis of phospholipids at the sn-1 position.</text>
</comment>
<organism evidence="8">
    <name type="scientific">Zea mays</name>
    <name type="common">Maize</name>
    <dbReference type="NCBI Taxonomy" id="4577"/>
    <lineage>
        <taxon>Eukaryota</taxon>
        <taxon>Viridiplantae</taxon>
        <taxon>Streptophyta</taxon>
        <taxon>Embryophyta</taxon>
        <taxon>Tracheophyta</taxon>
        <taxon>Spermatophyta</taxon>
        <taxon>Magnoliopsida</taxon>
        <taxon>Liliopsida</taxon>
        <taxon>Poales</taxon>
        <taxon>Poaceae</taxon>
        <taxon>PACMAD clade</taxon>
        <taxon>Panicoideae</taxon>
        <taxon>Andropogonodae</taxon>
        <taxon>Andropogoneae</taxon>
        <taxon>Tripsacinae</taxon>
        <taxon>Zea</taxon>
    </lineage>
</organism>
<evidence type="ECO:0000256" key="5">
    <source>
        <dbReference type="ARBA" id="ARBA00023098"/>
    </source>
</evidence>
<dbReference type="CDD" id="cd00519">
    <property type="entry name" value="Lipase_3"/>
    <property type="match status" value="1"/>
</dbReference>